<dbReference type="AlphaFoldDB" id="U2QBM3"/>
<dbReference type="Proteomes" id="UP000017052">
    <property type="component" value="Unassembled WGS sequence"/>
</dbReference>
<organism evidence="1 2">
    <name type="scientific">Propionibacterium acidifaciens F0233</name>
    <dbReference type="NCBI Taxonomy" id="553198"/>
    <lineage>
        <taxon>Bacteria</taxon>
        <taxon>Bacillati</taxon>
        <taxon>Actinomycetota</taxon>
        <taxon>Actinomycetes</taxon>
        <taxon>Propionibacteriales</taxon>
        <taxon>Propionibacteriaceae</taxon>
        <taxon>Propionibacterium</taxon>
    </lineage>
</organism>
<sequence length="125" mass="13474">MHEHSGRSVTIWAELLSSGSFDERSFLRGMIRPLPSDHMLVIIPDYLPPESMVKEVEDAVEKDYGRIRNIHGGTETGKVIAICDSSFGSIHAAIRELVLAGLEGNFPMRSAVLGVGIPDAGSLGS</sequence>
<gene>
    <name evidence="1" type="ORF">HMPREF0682_2152</name>
</gene>
<protein>
    <submittedName>
        <fullName evidence="1">Uncharacterized protein</fullName>
    </submittedName>
</protein>
<comment type="caution">
    <text evidence="1">The sequence shown here is derived from an EMBL/GenBank/DDBJ whole genome shotgun (WGS) entry which is preliminary data.</text>
</comment>
<evidence type="ECO:0000313" key="1">
    <source>
        <dbReference type="EMBL" id="ERK53509.1"/>
    </source>
</evidence>
<reference evidence="1" key="1">
    <citation type="submission" date="2013-08" db="EMBL/GenBank/DDBJ databases">
        <authorList>
            <person name="Durkin A.S."/>
            <person name="Haft D.R."/>
            <person name="McCorrison J."/>
            <person name="Torralba M."/>
            <person name="Gillis M."/>
            <person name="Haft D.H."/>
            <person name="Methe B."/>
            <person name="Sutton G."/>
            <person name="Nelson K.E."/>
        </authorList>
    </citation>
    <scope>NUCLEOTIDE SEQUENCE [LARGE SCALE GENOMIC DNA]</scope>
    <source>
        <strain evidence="1">F0233</strain>
    </source>
</reference>
<evidence type="ECO:0000313" key="2">
    <source>
        <dbReference type="Proteomes" id="UP000017052"/>
    </source>
</evidence>
<keyword evidence="2" id="KW-1185">Reference proteome</keyword>
<proteinExistence type="predicted"/>
<accession>U2QBM3</accession>
<dbReference type="EMBL" id="ACVN02000237">
    <property type="protein sequence ID" value="ERK53509.1"/>
    <property type="molecule type" value="Genomic_DNA"/>
</dbReference>
<name>U2QBM3_9ACTN</name>